<evidence type="ECO:0000313" key="2">
    <source>
        <dbReference type="Proteomes" id="UP000183832"/>
    </source>
</evidence>
<dbReference type="AlphaFoldDB" id="A0A1J1J5K0"/>
<protein>
    <submittedName>
        <fullName evidence="1">CLUMA_CG020637, isoform A</fullName>
    </submittedName>
</protein>
<dbReference type="EMBL" id="CVRI01000073">
    <property type="protein sequence ID" value="CRL07680.1"/>
    <property type="molecule type" value="Genomic_DNA"/>
</dbReference>
<accession>A0A1J1J5K0</accession>
<dbReference type="Proteomes" id="UP000183832">
    <property type="component" value="Unassembled WGS sequence"/>
</dbReference>
<proteinExistence type="predicted"/>
<name>A0A1J1J5K0_9DIPT</name>
<keyword evidence="2" id="KW-1185">Reference proteome</keyword>
<reference evidence="1 2" key="1">
    <citation type="submission" date="2015-04" db="EMBL/GenBank/DDBJ databases">
        <authorList>
            <person name="Syromyatnikov M.Y."/>
            <person name="Popov V.N."/>
        </authorList>
    </citation>
    <scope>NUCLEOTIDE SEQUENCE [LARGE SCALE GENOMIC DNA]</scope>
</reference>
<sequence>MQSLRPSKLGSLPKEIEFLFLVEVQKSHLPTNGQTSKHACQTSVQSCPHKNALITFWVPDRVRQHFHSIIQVKNCSN</sequence>
<gene>
    <name evidence="1" type="ORF">CLUMA_CG020637</name>
</gene>
<organism evidence="1 2">
    <name type="scientific">Clunio marinus</name>
    <dbReference type="NCBI Taxonomy" id="568069"/>
    <lineage>
        <taxon>Eukaryota</taxon>
        <taxon>Metazoa</taxon>
        <taxon>Ecdysozoa</taxon>
        <taxon>Arthropoda</taxon>
        <taxon>Hexapoda</taxon>
        <taxon>Insecta</taxon>
        <taxon>Pterygota</taxon>
        <taxon>Neoptera</taxon>
        <taxon>Endopterygota</taxon>
        <taxon>Diptera</taxon>
        <taxon>Nematocera</taxon>
        <taxon>Chironomoidea</taxon>
        <taxon>Chironomidae</taxon>
        <taxon>Clunio</taxon>
    </lineage>
</organism>
<evidence type="ECO:0000313" key="1">
    <source>
        <dbReference type="EMBL" id="CRL07680.1"/>
    </source>
</evidence>